<dbReference type="EMBL" id="CADEPI010000003">
    <property type="protein sequence ID" value="CAB3360506.1"/>
    <property type="molecule type" value="Genomic_DNA"/>
</dbReference>
<keyword evidence="2" id="KW-1185">Reference proteome</keyword>
<gene>
    <name evidence="1" type="ORF">CLODIP_2_CD08874</name>
</gene>
<dbReference type="InterPro" id="IPR011992">
    <property type="entry name" value="EF-hand-dom_pair"/>
</dbReference>
<comment type="caution">
    <text evidence="1">The sequence shown here is derived from an EMBL/GenBank/DDBJ whole genome shotgun (WGS) entry which is preliminary data.</text>
</comment>
<evidence type="ECO:0000313" key="1">
    <source>
        <dbReference type="EMBL" id="CAB3360506.1"/>
    </source>
</evidence>
<dbReference type="Gene3D" id="1.10.238.10">
    <property type="entry name" value="EF-hand"/>
    <property type="match status" value="1"/>
</dbReference>
<accession>A0A8S1BVM5</accession>
<evidence type="ECO:0000313" key="2">
    <source>
        <dbReference type="Proteomes" id="UP000494165"/>
    </source>
</evidence>
<dbReference type="Proteomes" id="UP000494165">
    <property type="component" value="Unassembled WGS sequence"/>
</dbReference>
<protein>
    <submittedName>
        <fullName evidence="1">Uncharacterized protein</fullName>
    </submittedName>
</protein>
<proteinExistence type="predicted"/>
<organism evidence="1 2">
    <name type="scientific">Cloeon dipterum</name>
    <dbReference type="NCBI Taxonomy" id="197152"/>
    <lineage>
        <taxon>Eukaryota</taxon>
        <taxon>Metazoa</taxon>
        <taxon>Ecdysozoa</taxon>
        <taxon>Arthropoda</taxon>
        <taxon>Hexapoda</taxon>
        <taxon>Insecta</taxon>
        <taxon>Pterygota</taxon>
        <taxon>Palaeoptera</taxon>
        <taxon>Ephemeroptera</taxon>
        <taxon>Pisciforma</taxon>
        <taxon>Baetidae</taxon>
        <taxon>Cloeon</taxon>
    </lineage>
</organism>
<dbReference type="SUPFAM" id="SSF47473">
    <property type="entry name" value="EF-hand"/>
    <property type="match status" value="1"/>
</dbReference>
<sequence length="333" mass="38088">MENSNQQHSIDRRTHENILTSMEDSLKAIKDLHLSDGNSSYSGIQNGEPQDAGKKWVTQPQTYPSITAEHTPMLHVGSSQQTFGGKIRSKNVWVSQKTYLPNLRTPSNNVANRSAHQRGQSTQMTFLDLQWCLNSRYKSTFDPIVCSQMIHLIRPTTSQDVAEQTVSFEEYNKLLPILDMWIAKFREFAFVEKDDGKHVKGDSIDFTTAIQQGLLNLVGLKQAFQSMNVDMTDNIADLFYQSYKEKKKEAVSFIGFISICLFITQEKQDLIPLIPKEPQQSECTQCESKSRYIRSDSSSFPEINVVFVPKWASCEWTSQHLVKKISQPKQCRF</sequence>
<dbReference type="AlphaFoldDB" id="A0A8S1BVM5"/>
<name>A0A8S1BVM5_9INSE</name>
<reference evidence="1 2" key="1">
    <citation type="submission" date="2020-04" db="EMBL/GenBank/DDBJ databases">
        <authorList>
            <person name="Alioto T."/>
            <person name="Alioto T."/>
            <person name="Gomez Garrido J."/>
        </authorList>
    </citation>
    <scope>NUCLEOTIDE SEQUENCE [LARGE SCALE GENOMIC DNA]</scope>
</reference>